<reference evidence="12 13" key="1">
    <citation type="submission" date="2019-04" db="EMBL/GenBank/DDBJ databases">
        <authorList>
            <consortium name="Wellcome Sanger Institute Data Sharing"/>
        </authorList>
    </citation>
    <scope>NUCLEOTIDE SEQUENCE [LARGE SCALE GENOMIC DNA]</scope>
</reference>
<feature type="binding site" evidence="9">
    <location>
        <position position="453"/>
    </location>
    <ligand>
        <name>Ca(2+)</name>
        <dbReference type="ChEBI" id="CHEBI:29108"/>
    </ligand>
</feature>
<dbReference type="InterPro" id="IPR008958">
    <property type="entry name" value="Transglutaminase_C"/>
</dbReference>
<dbReference type="InterPro" id="IPR036985">
    <property type="entry name" value="Transglutaminase-like_sf"/>
</dbReference>
<feature type="binding site" evidence="9">
    <location>
        <position position="451"/>
    </location>
    <ligand>
        <name>Ca(2+)</name>
        <dbReference type="ChEBI" id="CHEBI:29108"/>
    </ligand>
</feature>
<keyword evidence="2" id="KW-0808">Transferase</keyword>
<keyword evidence="13" id="KW-1185">Reference proteome</keyword>
<dbReference type="InterPro" id="IPR014756">
    <property type="entry name" value="Ig_E-set"/>
</dbReference>
<organism evidence="12 13">
    <name type="scientific">Scleropages formosus</name>
    <name type="common">Asian bonytongue</name>
    <name type="synonym">Osteoglossum formosum</name>
    <dbReference type="NCBI Taxonomy" id="113540"/>
    <lineage>
        <taxon>Eukaryota</taxon>
        <taxon>Metazoa</taxon>
        <taxon>Chordata</taxon>
        <taxon>Craniata</taxon>
        <taxon>Vertebrata</taxon>
        <taxon>Euteleostomi</taxon>
        <taxon>Actinopterygii</taxon>
        <taxon>Neopterygii</taxon>
        <taxon>Teleostei</taxon>
        <taxon>Osteoglossocephala</taxon>
        <taxon>Osteoglossomorpha</taxon>
        <taxon>Osteoglossiformes</taxon>
        <taxon>Osteoglossidae</taxon>
        <taxon>Scleropages</taxon>
    </lineage>
</organism>
<comment type="cofactor">
    <cofactor evidence="9">
        <name>Ca(2+)</name>
        <dbReference type="ChEBI" id="CHEBI:29108"/>
    </cofactor>
    <text evidence="9">Binds 1 Ca(2+) ion per subunit.</text>
</comment>
<comment type="similarity">
    <text evidence="1">Belongs to the transglutaminase superfamily. Transglutaminase family.</text>
</comment>
<dbReference type="InterPro" id="IPR023608">
    <property type="entry name" value="Transglutaminase_animal"/>
</dbReference>
<dbReference type="EC" id="2.3.2.13" evidence="6"/>
<dbReference type="SUPFAM" id="SSF54001">
    <property type="entry name" value="Cysteine proteinases"/>
    <property type="match status" value="1"/>
</dbReference>
<feature type="domain" description="Transglutaminase-like" evidence="11">
    <location>
        <begin position="321"/>
        <end position="414"/>
    </location>
</feature>
<dbReference type="OrthoDB" id="437511at2759"/>
<dbReference type="SUPFAM" id="SSF49309">
    <property type="entry name" value="Transglutaminase, two C-terminal domains"/>
    <property type="match status" value="2"/>
</dbReference>
<gene>
    <name evidence="12" type="primary">F13A1</name>
    <name evidence="12" type="synonym">f13a1b</name>
</gene>
<reference evidence="12" key="3">
    <citation type="submission" date="2025-09" db="UniProtKB">
        <authorList>
            <consortium name="Ensembl"/>
        </authorList>
    </citation>
    <scope>IDENTIFICATION</scope>
</reference>
<dbReference type="PANTHER" id="PTHR11590">
    <property type="entry name" value="PROTEIN-GLUTAMINE GAMMA-GLUTAMYLTRANSFERASE"/>
    <property type="match status" value="1"/>
</dbReference>
<evidence type="ECO:0000256" key="3">
    <source>
        <dbReference type="ARBA" id="ARBA00022723"/>
    </source>
</evidence>
<reference evidence="12" key="2">
    <citation type="submission" date="2025-08" db="UniProtKB">
        <authorList>
            <consortium name="Ensembl"/>
        </authorList>
    </citation>
    <scope>IDENTIFICATION</scope>
</reference>
<feature type="region of interest" description="Disordered" evidence="10">
    <location>
        <begin position="1"/>
        <end position="49"/>
    </location>
</feature>
<evidence type="ECO:0000256" key="10">
    <source>
        <dbReference type="SAM" id="MobiDB-lite"/>
    </source>
</evidence>
<sequence>KKLPPGTAMSAPEGHPQRSTISHRGRSSVPVANSNTDGKDVPEFEPFGLMPRGPPPLKEFLDIWDVNMLNQPNEINKRNHHTHLYATENLIVRRGQEFQIRITFDRPYKPTQDHFLVEFVIGSYPQVSKGTYIPLRVDEELSGSWRGRVVQTMDNMVTVGITPAPDCIVGRFRMYVAVITPYGIRRTQKDPSRDVYILFNPWSPADTVFLNDEAERDECILNESGIIFYGEASDISVRPWNYGQFEYGVLDACLQVMDRATMPLVNRGDAVKVARMASAMMNSKDDDGVLVGNWTGDYFYGVAPTSWTGSVEILLDYANSNQGVCYAQCWVYAGVFNTFLRCLGIPARVVSNFYSAHDNDGNLRTDIILDENGKVDKERTKDSIWNYHCWNECYMARTDLPQGFGGWQVVDATPQETSDGLYRCGPASVHAIKHGQVCYPFDAPFIFAEVNSDVVFYQRNKNGTLEPVRVNKSHVGRMVLTKDIGKESARDITSQYKFAEDTEEERTVLQKAEEFGCSRIQSTLPPADVEMKASVQDVMVGNDFQLSLEFRNQSDSHRTTNVYISGNVVYYTGVTSSEFILKTQNVRVPVSVAAKVVIVDVKSQEYLRKLVDQANLHFIITGRVDESGQIITAMHVVSLHTPKLSIKVSGTARVSEEMLVTVEFTNPFKFNLEDVSVRMEGPGLMLAKKKQYSLIPTNSTLTWTESFKPRRSGQAWLMASLDCQALRQVYGHLEVNIQP</sequence>
<feature type="binding site" evidence="9">
    <location>
        <position position="505"/>
    </location>
    <ligand>
        <name>Ca(2+)</name>
        <dbReference type="ChEBI" id="CHEBI:29108"/>
    </ligand>
</feature>
<dbReference type="PIRSF" id="PIRSF000459">
    <property type="entry name" value="TGM_EBP42"/>
    <property type="match status" value="1"/>
</dbReference>
<dbReference type="PANTHER" id="PTHR11590:SF42">
    <property type="entry name" value="COAGULATION FACTOR XIII A CHAIN"/>
    <property type="match status" value="1"/>
</dbReference>
<dbReference type="InterPro" id="IPR002931">
    <property type="entry name" value="Transglutaminase-like"/>
</dbReference>
<dbReference type="InterPro" id="IPR036238">
    <property type="entry name" value="Transglutaminase_C_sf"/>
</dbReference>
<keyword evidence="3 9" id="KW-0479">Metal-binding</keyword>
<feature type="binding site" evidence="9">
    <location>
        <position position="500"/>
    </location>
    <ligand>
        <name>Ca(2+)</name>
        <dbReference type="ChEBI" id="CHEBI:29108"/>
    </ligand>
</feature>
<dbReference type="AlphaFoldDB" id="A0A8C9R2L2"/>
<evidence type="ECO:0000259" key="11">
    <source>
        <dbReference type="SMART" id="SM00460"/>
    </source>
</evidence>
<dbReference type="InterPro" id="IPR001102">
    <property type="entry name" value="Transglutaminase_N"/>
</dbReference>
<accession>A0A8C9R2L2</accession>
<dbReference type="SUPFAM" id="SSF81296">
    <property type="entry name" value="E set domains"/>
    <property type="match status" value="1"/>
</dbReference>
<protein>
    <recommendedName>
        <fullName evidence="6">protein-glutamine gamma-glutamyltransferase</fullName>
        <ecNumber evidence="6">2.3.2.13</ecNumber>
    </recommendedName>
</protein>
<feature type="active site" evidence="8">
    <location>
        <position position="411"/>
    </location>
</feature>
<dbReference type="InterPro" id="IPR013783">
    <property type="entry name" value="Ig-like_fold"/>
</dbReference>
<dbReference type="GeneTree" id="ENSGT01050000244939"/>
<evidence type="ECO:0000256" key="2">
    <source>
        <dbReference type="ARBA" id="ARBA00022679"/>
    </source>
</evidence>
<feature type="active site" evidence="8">
    <location>
        <position position="388"/>
    </location>
</feature>
<dbReference type="FunFam" id="2.60.40.10:FF:000171">
    <property type="entry name" value="protein-glutamine gamma-glutamyltransferase 6"/>
    <property type="match status" value="1"/>
</dbReference>
<dbReference type="Ensembl" id="ENSSFOT00015003771.2">
    <property type="protein sequence ID" value="ENSSFOP00015003708.2"/>
    <property type="gene ID" value="ENSSFOG00015002426.2"/>
</dbReference>
<evidence type="ECO:0000313" key="13">
    <source>
        <dbReference type="Proteomes" id="UP000694397"/>
    </source>
</evidence>
<evidence type="ECO:0000256" key="7">
    <source>
        <dbReference type="ARBA" id="ARBA00051843"/>
    </source>
</evidence>
<dbReference type="GO" id="GO:0007399">
    <property type="term" value="P:nervous system development"/>
    <property type="evidence" value="ECO:0007669"/>
    <property type="project" value="UniProtKB-ARBA"/>
</dbReference>
<evidence type="ECO:0000256" key="8">
    <source>
        <dbReference type="PIRSR" id="PIRSR000459-1"/>
    </source>
</evidence>
<evidence type="ECO:0000256" key="5">
    <source>
        <dbReference type="ARBA" id="ARBA00023315"/>
    </source>
</evidence>
<dbReference type="InterPro" id="IPR038765">
    <property type="entry name" value="Papain-like_cys_pep_sf"/>
</dbReference>
<keyword evidence="4 9" id="KW-0106">Calcium</keyword>
<name>A0A8C9R2L2_SCLFO</name>
<dbReference type="Pfam" id="PF01841">
    <property type="entry name" value="Transglut_core"/>
    <property type="match status" value="1"/>
</dbReference>
<feature type="active site" evidence="8">
    <location>
        <position position="329"/>
    </location>
</feature>
<keyword evidence="5" id="KW-0012">Acyltransferase</keyword>
<dbReference type="GO" id="GO:0003810">
    <property type="term" value="F:protein-glutamine gamma-glutamyltransferase activity"/>
    <property type="evidence" value="ECO:0007669"/>
    <property type="project" value="UniProtKB-EC"/>
</dbReference>
<dbReference type="GO" id="GO:0046872">
    <property type="term" value="F:metal ion binding"/>
    <property type="evidence" value="ECO:0007669"/>
    <property type="project" value="UniProtKB-KW"/>
</dbReference>
<evidence type="ECO:0000256" key="9">
    <source>
        <dbReference type="PIRSR" id="PIRSR000459-2"/>
    </source>
</evidence>
<evidence type="ECO:0000313" key="12">
    <source>
        <dbReference type="Ensembl" id="ENSSFOP00015003708.2"/>
    </source>
</evidence>
<comment type="catalytic activity">
    <reaction evidence="7">
        <text>L-glutaminyl-[protein] + L-lysyl-[protein] = [protein]-L-lysyl-N(6)-5-L-glutamyl-[protein] + NH4(+)</text>
        <dbReference type="Rhea" id="RHEA:54816"/>
        <dbReference type="Rhea" id="RHEA-COMP:9752"/>
        <dbReference type="Rhea" id="RHEA-COMP:10207"/>
        <dbReference type="Rhea" id="RHEA-COMP:14005"/>
        <dbReference type="ChEBI" id="CHEBI:28938"/>
        <dbReference type="ChEBI" id="CHEBI:29969"/>
        <dbReference type="ChEBI" id="CHEBI:30011"/>
        <dbReference type="ChEBI" id="CHEBI:138370"/>
        <dbReference type="EC" id="2.3.2.13"/>
    </reaction>
</comment>
<dbReference type="Gene3D" id="3.90.260.10">
    <property type="entry name" value="Transglutaminase-like"/>
    <property type="match status" value="1"/>
</dbReference>
<dbReference type="SMART" id="SM00460">
    <property type="entry name" value="TGc"/>
    <property type="match status" value="1"/>
</dbReference>
<dbReference type="FunFam" id="3.90.260.10:FF:000001">
    <property type="entry name" value="Protein-glutamine gamma-glutamyltransferase 2"/>
    <property type="match status" value="1"/>
</dbReference>
<dbReference type="Pfam" id="PF00927">
    <property type="entry name" value="Transglut_C"/>
    <property type="match status" value="2"/>
</dbReference>
<dbReference type="FunFam" id="2.60.40.10:FF:000090">
    <property type="entry name" value="Protein-glutamine gamma-glutamyltransferase 2"/>
    <property type="match status" value="1"/>
</dbReference>
<dbReference type="Proteomes" id="UP000694397">
    <property type="component" value="Chromosome 11"/>
</dbReference>
<proteinExistence type="inferred from homology"/>
<evidence type="ECO:0000256" key="4">
    <source>
        <dbReference type="ARBA" id="ARBA00022837"/>
    </source>
</evidence>
<evidence type="ECO:0000256" key="1">
    <source>
        <dbReference type="ARBA" id="ARBA00005968"/>
    </source>
</evidence>
<dbReference type="Pfam" id="PF00868">
    <property type="entry name" value="Transglut_N"/>
    <property type="match status" value="1"/>
</dbReference>
<dbReference type="InterPro" id="IPR050779">
    <property type="entry name" value="Transglutaminase"/>
</dbReference>
<dbReference type="Gene3D" id="2.60.40.10">
    <property type="entry name" value="Immunoglobulins"/>
    <property type="match status" value="3"/>
</dbReference>
<evidence type="ECO:0000256" key="6">
    <source>
        <dbReference type="ARBA" id="ARBA00024222"/>
    </source>
</evidence>
<dbReference type="GO" id="GO:0072378">
    <property type="term" value="P:blood coagulation, fibrin clot formation"/>
    <property type="evidence" value="ECO:0007669"/>
    <property type="project" value="TreeGrafter"/>
</dbReference>